<proteinExistence type="predicted"/>
<dbReference type="RefSeq" id="WP_344033399.1">
    <property type="nucleotide sequence ID" value="NZ_BAAAOB010000005.1"/>
</dbReference>
<dbReference type="InterPro" id="IPR025339">
    <property type="entry name" value="DUF4245"/>
</dbReference>
<name>A0ABN2LT59_9MICO</name>
<protein>
    <recommendedName>
        <fullName evidence="4">DUF4245 domain-containing protein</fullName>
    </recommendedName>
</protein>
<keyword evidence="1" id="KW-0472">Membrane</keyword>
<comment type="caution">
    <text evidence="2">The sequence shown here is derived from an EMBL/GenBank/DDBJ whole genome shotgun (WGS) entry which is preliminary data.</text>
</comment>
<keyword evidence="3" id="KW-1185">Reference proteome</keyword>
<accession>A0ABN2LT59</accession>
<dbReference type="Pfam" id="PF14030">
    <property type="entry name" value="DUF4245"/>
    <property type="match status" value="1"/>
</dbReference>
<evidence type="ECO:0000313" key="2">
    <source>
        <dbReference type="EMBL" id="GAA1798365.1"/>
    </source>
</evidence>
<reference evidence="2 3" key="1">
    <citation type="journal article" date="2019" name="Int. J. Syst. Evol. Microbiol.">
        <title>The Global Catalogue of Microorganisms (GCM) 10K type strain sequencing project: providing services to taxonomists for standard genome sequencing and annotation.</title>
        <authorList>
            <consortium name="The Broad Institute Genomics Platform"/>
            <consortium name="The Broad Institute Genome Sequencing Center for Infectious Disease"/>
            <person name="Wu L."/>
            <person name="Ma J."/>
        </authorList>
    </citation>
    <scope>NUCLEOTIDE SEQUENCE [LARGE SCALE GENOMIC DNA]</scope>
    <source>
        <strain evidence="2 3">JCM 14736</strain>
    </source>
</reference>
<gene>
    <name evidence="2" type="ORF">GCM10009768_29310</name>
</gene>
<evidence type="ECO:0000256" key="1">
    <source>
        <dbReference type="SAM" id="Phobius"/>
    </source>
</evidence>
<evidence type="ECO:0000313" key="3">
    <source>
        <dbReference type="Proteomes" id="UP001500851"/>
    </source>
</evidence>
<dbReference type="Proteomes" id="UP001500851">
    <property type="component" value="Unassembled WGS sequence"/>
</dbReference>
<sequence>MAKKTKAPVVVAELGRPETPSETAARKARDSRLYRQRKTVNNLVFSLIVSVAVVFGIYLMVPHGTGGDFADRSVDVAQLASEASPTAGQPLVAPKLPDGWNAKQAELRSSKTGGITYWYIGYTTPDKQYAAVVQAFTADGSPVNETWIAEQLENTSATGTQSIGGVGWTAYVHPDRSPDKSNLRTGYQTVIDASTFLVYGTAPTKTIEQLADAVAMQAAQNGAAK</sequence>
<keyword evidence="1" id="KW-0812">Transmembrane</keyword>
<evidence type="ECO:0008006" key="4">
    <source>
        <dbReference type="Google" id="ProtNLM"/>
    </source>
</evidence>
<organism evidence="2 3">
    <name type="scientific">Leucobacter iarius</name>
    <dbReference type="NCBI Taxonomy" id="333963"/>
    <lineage>
        <taxon>Bacteria</taxon>
        <taxon>Bacillati</taxon>
        <taxon>Actinomycetota</taxon>
        <taxon>Actinomycetes</taxon>
        <taxon>Micrococcales</taxon>
        <taxon>Microbacteriaceae</taxon>
        <taxon>Leucobacter</taxon>
    </lineage>
</organism>
<feature type="transmembrane region" description="Helical" evidence="1">
    <location>
        <begin position="39"/>
        <end position="61"/>
    </location>
</feature>
<keyword evidence="1" id="KW-1133">Transmembrane helix</keyword>
<dbReference type="EMBL" id="BAAAOB010000005">
    <property type="protein sequence ID" value="GAA1798365.1"/>
    <property type="molecule type" value="Genomic_DNA"/>
</dbReference>